<gene>
    <name evidence="1" type="ORF">OE699_15390</name>
</gene>
<protein>
    <recommendedName>
        <fullName evidence="3">Uracil DNA glycosylase superfamily protein</fullName>
    </recommendedName>
</protein>
<evidence type="ECO:0000313" key="1">
    <source>
        <dbReference type="EMBL" id="MCV2880226.1"/>
    </source>
</evidence>
<dbReference type="RefSeq" id="WP_263848569.1">
    <property type="nucleotide sequence ID" value="NZ_JAOWKW010000016.1"/>
</dbReference>
<reference evidence="1 2" key="1">
    <citation type="submission" date="2022-10" db="EMBL/GenBank/DDBJ databases">
        <title>Sinirhodobacter sp. nov., isolated from ocean surface sediments.</title>
        <authorList>
            <person name="He W."/>
            <person name="Wang L."/>
            <person name="Zhang D.-F."/>
        </authorList>
    </citation>
    <scope>NUCLEOTIDE SEQUENCE [LARGE SCALE GENOMIC DNA]</scope>
    <source>
        <strain evidence="1 2">WL0115</strain>
    </source>
</reference>
<dbReference type="Proteomes" id="UP001526166">
    <property type="component" value="Unassembled WGS sequence"/>
</dbReference>
<name>A0ABT3A2J4_9RHOB</name>
<dbReference type="Gene3D" id="3.40.470.10">
    <property type="entry name" value="Uracil-DNA glycosylase-like domain"/>
    <property type="match status" value="1"/>
</dbReference>
<sequence>MPFLDADILFNEGIWGRVIETQEPLFRKAALVEISDRLRSDFYNGHEPGRSMPVIARNDWSTDLLSPYEDRTIGYDLPCLLSANRPTKGRVMLCAQDPRRNDGPAELTVGTFFGLDDNRLRTGKRHFGYFWALIRSCVMAGYDVWVTDAIKVFAGKDVLRTDPKLRELCFNILREEVNAFAPDKVLAIGRDARDALDQSGLSGHFSYAKHPNGQRSKNWQLEGATKTYPATAEGRFEAKTHFYCRALFGSDTPPSLA</sequence>
<accession>A0ABT3A2J4</accession>
<evidence type="ECO:0000313" key="2">
    <source>
        <dbReference type="Proteomes" id="UP001526166"/>
    </source>
</evidence>
<dbReference type="EMBL" id="JAOWKW010000016">
    <property type="protein sequence ID" value="MCV2880226.1"/>
    <property type="molecule type" value="Genomic_DNA"/>
</dbReference>
<proteinExistence type="predicted"/>
<evidence type="ECO:0008006" key="3">
    <source>
        <dbReference type="Google" id="ProtNLM"/>
    </source>
</evidence>
<organism evidence="1 2">
    <name type="scientific">Sedimentimonas flavescens</name>
    <dbReference type="NCBI Taxonomy" id="2851012"/>
    <lineage>
        <taxon>Bacteria</taxon>
        <taxon>Pseudomonadati</taxon>
        <taxon>Pseudomonadota</taxon>
        <taxon>Alphaproteobacteria</taxon>
        <taxon>Rhodobacterales</taxon>
        <taxon>Rhodobacter group</taxon>
        <taxon>Sedimentimonas</taxon>
    </lineage>
</organism>
<keyword evidence="2" id="KW-1185">Reference proteome</keyword>
<comment type="caution">
    <text evidence="1">The sequence shown here is derived from an EMBL/GenBank/DDBJ whole genome shotgun (WGS) entry which is preliminary data.</text>
</comment>
<dbReference type="InterPro" id="IPR036895">
    <property type="entry name" value="Uracil-DNA_glycosylase-like_sf"/>
</dbReference>
<dbReference type="SUPFAM" id="SSF52141">
    <property type="entry name" value="Uracil-DNA glycosylase-like"/>
    <property type="match status" value="1"/>
</dbReference>